<organism evidence="1 2">
    <name type="scientific">Colletotrichum fioriniae PJ7</name>
    <dbReference type="NCBI Taxonomy" id="1445577"/>
    <lineage>
        <taxon>Eukaryota</taxon>
        <taxon>Fungi</taxon>
        <taxon>Dikarya</taxon>
        <taxon>Ascomycota</taxon>
        <taxon>Pezizomycotina</taxon>
        <taxon>Sordariomycetes</taxon>
        <taxon>Hypocreomycetidae</taxon>
        <taxon>Glomerellales</taxon>
        <taxon>Glomerellaceae</taxon>
        <taxon>Colletotrichum</taxon>
        <taxon>Colletotrichum acutatum species complex</taxon>
    </lineage>
</organism>
<keyword evidence="2" id="KW-1185">Reference proteome</keyword>
<name>A0A010R8E1_9PEZI</name>
<reference evidence="1 2" key="1">
    <citation type="submission" date="2014-02" db="EMBL/GenBank/DDBJ databases">
        <title>The genome sequence of Colletotrichum fioriniae PJ7.</title>
        <authorList>
            <person name="Baroncelli R."/>
            <person name="Thon M.R."/>
        </authorList>
    </citation>
    <scope>NUCLEOTIDE SEQUENCE [LARGE SCALE GENOMIC DNA]</scope>
    <source>
        <strain evidence="1 2">PJ7</strain>
    </source>
</reference>
<dbReference type="EMBL" id="JARH01001028">
    <property type="protein sequence ID" value="EXF73949.1"/>
    <property type="molecule type" value="Genomic_DNA"/>
</dbReference>
<protein>
    <submittedName>
        <fullName evidence="1">Uncharacterized protein</fullName>
    </submittedName>
</protein>
<evidence type="ECO:0000313" key="1">
    <source>
        <dbReference type="EMBL" id="EXF73949.1"/>
    </source>
</evidence>
<dbReference type="HOGENOM" id="CLU_488328_0_0_1"/>
<sequence length="558" mass="64081">MSPRQLRPELPGCAGPASIPTEIFFAIIQAFLTDAKISARAIEWRLEYAEDAPSNFRLALTGDLGYPGPLSIHRFQRISLPLQINKKCRELTSRVFMPIPSQDFYFPGTGPDIFVLPHVDLFRVAKVRSYIHHTGSPLDSLIYLPTLKAYTFMQRIRRFHILEFNMTTLEVIENLPQLKEVIFNGKSLIDTIEMSDTKCLLVMIPMDADNFPDWSDYHLPHKTKFGSFWNPFGCRSVRVCGKVLDSRHSTFEVYNTSDDPDAESPSIKFLNPECTCSQCLSAIKDENESETRPVGPASLPSGIFMAIIDILISEAVQSACPIFWERTYLIRRPIGLGARDYERMAHEIRKRSASFRLPSQINRMGQKMVRQRLFRADISRYLGSLDREPVYGWALPEIDAFCMEDEYFEANRESIRLLQKMQNIMLSPSAKPASRYFQNLPSHFCTVLSWLPNLRKVVCRPEPWRYLSRRLPSAVLPSPRPSEPVEIDDKIDPNLQVLTSEVDGRSIWEHLKKKKVRIYVADDRGGAEIIQTTEGFRMKYLAPDETRDCKFLSGWVIL</sequence>
<accession>A0A010R8E1</accession>
<dbReference type="OrthoDB" id="10307143at2759"/>
<dbReference type="Proteomes" id="UP000020467">
    <property type="component" value="Unassembled WGS sequence"/>
</dbReference>
<comment type="caution">
    <text evidence="1">The sequence shown here is derived from an EMBL/GenBank/DDBJ whole genome shotgun (WGS) entry which is preliminary data.</text>
</comment>
<dbReference type="KEGG" id="cfj:CFIO01_08831"/>
<gene>
    <name evidence="1" type="ORF">CFIO01_08831</name>
</gene>
<proteinExistence type="predicted"/>
<dbReference type="AlphaFoldDB" id="A0A010R8E1"/>
<evidence type="ECO:0000313" key="2">
    <source>
        <dbReference type="Proteomes" id="UP000020467"/>
    </source>
</evidence>